<evidence type="ECO:0000256" key="1">
    <source>
        <dbReference type="SAM" id="Phobius"/>
    </source>
</evidence>
<accession>A0A506UD07</accession>
<dbReference type="Gene3D" id="3.40.50.410">
    <property type="entry name" value="von Willebrand factor, type A domain"/>
    <property type="match status" value="1"/>
</dbReference>
<dbReference type="EMBL" id="VHLH01000010">
    <property type="protein sequence ID" value="TPW29627.1"/>
    <property type="molecule type" value="Genomic_DNA"/>
</dbReference>
<feature type="domain" description="VWFA" evidence="2">
    <location>
        <begin position="164"/>
        <end position="396"/>
    </location>
</feature>
<dbReference type="AlphaFoldDB" id="A0A506UD07"/>
<sequence length="409" mass="44872">MACRRRYERWLRLTRKFLRDNAGNFALVTALILPVTLGAAGVAVETGRMLMVREHAQAAADDATLAAAAAIANGAIDATDGEEYATDHFHAEMTGVALGSKITVTPNFKVETANTSGHKDVTARASVDIDYGLMGFLHLLGLDDVHLTVGSTSKSASETRSALSIYFVLDRSGSMSDYSNGTMKIMALKTAMTSFLDRLDEADQADPQTSYVRTGVIAYNTDLFIPRTRSDWNDEYSTCFSLKYFYGRRELKDCAYYYYLQNGWSWDTDLHWSSSPARSYVDAILPSGNTNSAVGMALAYQKLVNGDEDKEHEKRNGQKPKKIIVLMTDGENNVNGSDEQTTAYCNAAKAHDVEIFSVAFAAPEHAKALLRSCANDENHFYAAADSDQLVSAFQSIGKKATNLMVRLAD</sequence>
<dbReference type="SUPFAM" id="SSF53300">
    <property type="entry name" value="vWA-like"/>
    <property type="match status" value="1"/>
</dbReference>
<protein>
    <submittedName>
        <fullName evidence="3">VWA domain-containing protein</fullName>
    </submittedName>
</protein>
<keyword evidence="1" id="KW-0472">Membrane</keyword>
<name>A0A506UD07_9HYPH</name>
<organism evidence="3 4">
    <name type="scientific">Pararhizobium mangrovi</name>
    <dbReference type="NCBI Taxonomy" id="2590452"/>
    <lineage>
        <taxon>Bacteria</taxon>
        <taxon>Pseudomonadati</taxon>
        <taxon>Pseudomonadota</taxon>
        <taxon>Alphaproteobacteria</taxon>
        <taxon>Hyphomicrobiales</taxon>
        <taxon>Rhizobiaceae</taxon>
        <taxon>Rhizobium/Agrobacterium group</taxon>
        <taxon>Pararhizobium</taxon>
    </lineage>
</organism>
<keyword evidence="4" id="KW-1185">Reference proteome</keyword>
<dbReference type="SMART" id="SM00327">
    <property type="entry name" value="VWA"/>
    <property type="match status" value="1"/>
</dbReference>
<evidence type="ECO:0000259" key="2">
    <source>
        <dbReference type="PROSITE" id="PS50234"/>
    </source>
</evidence>
<evidence type="ECO:0000313" key="3">
    <source>
        <dbReference type="EMBL" id="TPW29627.1"/>
    </source>
</evidence>
<dbReference type="InterPro" id="IPR002035">
    <property type="entry name" value="VWF_A"/>
</dbReference>
<dbReference type="Pfam" id="PF00092">
    <property type="entry name" value="VWA"/>
    <property type="match status" value="1"/>
</dbReference>
<gene>
    <name evidence="3" type="ORF">FJU11_07250</name>
</gene>
<dbReference type="InterPro" id="IPR028087">
    <property type="entry name" value="Tad_N"/>
</dbReference>
<keyword evidence="1" id="KW-0812">Transmembrane</keyword>
<comment type="caution">
    <text evidence="3">The sequence shown here is derived from an EMBL/GenBank/DDBJ whole genome shotgun (WGS) entry which is preliminary data.</text>
</comment>
<feature type="transmembrane region" description="Helical" evidence="1">
    <location>
        <begin position="21"/>
        <end position="44"/>
    </location>
</feature>
<dbReference type="RefSeq" id="WP_141166370.1">
    <property type="nucleotide sequence ID" value="NZ_VHLH01000010.1"/>
</dbReference>
<proteinExistence type="predicted"/>
<dbReference type="Pfam" id="PF13400">
    <property type="entry name" value="Tad"/>
    <property type="match status" value="1"/>
</dbReference>
<dbReference type="InterPro" id="IPR036465">
    <property type="entry name" value="vWFA_dom_sf"/>
</dbReference>
<dbReference type="OrthoDB" id="7522752at2"/>
<dbReference type="Proteomes" id="UP000320314">
    <property type="component" value="Unassembled WGS sequence"/>
</dbReference>
<dbReference type="PROSITE" id="PS50234">
    <property type="entry name" value="VWFA"/>
    <property type="match status" value="1"/>
</dbReference>
<keyword evidence="1" id="KW-1133">Transmembrane helix</keyword>
<dbReference type="CDD" id="cd00198">
    <property type="entry name" value="vWFA"/>
    <property type="match status" value="1"/>
</dbReference>
<evidence type="ECO:0000313" key="4">
    <source>
        <dbReference type="Proteomes" id="UP000320314"/>
    </source>
</evidence>
<reference evidence="3 4" key="1">
    <citation type="submission" date="2019-06" db="EMBL/GenBank/DDBJ databases">
        <authorList>
            <person name="Li M."/>
        </authorList>
    </citation>
    <scope>NUCLEOTIDE SEQUENCE [LARGE SCALE GENOMIC DNA]</scope>
    <source>
        <strain evidence="3 4">BGMRC6574</strain>
    </source>
</reference>